<keyword evidence="1" id="KW-0175">Coiled coil</keyword>
<evidence type="ECO:0000313" key="2">
    <source>
        <dbReference type="EMBL" id="RIB04199.1"/>
    </source>
</evidence>
<dbReference type="AlphaFoldDB" id="A0A397U612"/>
<keyword evidence="3" id="KW-1185">Reference proteome</keyword>
<dbReference type="Proteomes" id="UP000266673">
    <property type="component" value="Unassembled WGS sequence"/>
</dbReference>
<accession>A0A397U612</accession>
<feature type="coiled-coil region" evidence="1">
    <location>
        <begin position="12"/>
        <end position="79"/>
    </location>
</feature>
<comment type="caution">
    <text evidence="2">The sequence shown here is derived from an EMBL/GenBank/DDBJ whole genome shotgun (WGS) entry which is preliminary data.</text>
</comment>
<evidence type="ECO:0000313" key="3">
    <source>
        <dbReference type="Proteomes" id="UP000266673"/>
    </source>
</evidence>
<organism evidence="2 3">
    <name type="scientific">Gigaspora rosea</name>
    <dbReference type="NCBI Taxonomy" id="44941"/>
    <lineage>
        <taxon>Eukaryota</taxon>
        <taxon>Fungi</taxon>
        <taxon>Fungi incertae sedis</taxon>
        <taxon>Mucoromycota</taxon>
        <taxon>Glomeromycotina</taxon>
        <taxon>Glomeromycetes</taxon>
        <taxon>Diversisporales</taxon>
        <taxon>Gigasporaceae</taxon>
        <taxon>Gigaspora</taxon>
    </lineage>
</organism>
<sequence length="225" mass="26279">MALPILDVVNKMATFVEKLEEKNKEMLNMKQEMLKMSEEKNQEMLNMTKEKNQEMLNMKQEMLNMSKEHHKEVDKLKEKQKDVATDFLLRSQELVRLRRVCNVRAALEYVRGCISSKTGQDFLFHEPVDKVLEKLSKDELFTECLEATCEKNQVNVEAVKKCIGGLYHTASKGLHGHDKVVILETDWVVNEIIALGLIFKYYGVPFEYRNANDQLVEFPYELKSR</sequence>
<name>A0A397U612_9GLOM</name>
<gene>
    <name evidence="2" type="ORF">C2G38_2048644</name>
</gene>
<evidence type="ECO:0000256" key="1">
    <source>
        <dbReference type="SAM" id="Coils"/>
    </source>
</evidence>
<dbReference type="EMBL" id="QKWP01002231">
    <property type="protein sequence ID" value="RIB04199.1"/>
    <property type="molecule type" value="Genomic_DNA"/>
</dbReference>
<protein>
    <submittedName>
        <fullName evidence="2">Uncharacterized protein</fullName>
    </submittedName>
</protein>
<reference evidence="2 3" key="1">
    <citation type="submission" date="2018-06" db="EMBL/GenBank/DDBJ databases">
        <title>Comparative genomics reveals the genomic features of Rhizophagus irregularis, R. cerebriforme, R. diaphanum and Gigaspora rosea, and their symbiotic lifestyle signature.</title>
        <authorList>
            <person name="Morin E."/>
            <person name="San Clemente H."/>
            <person name="Chen E.C.H."/>
            <person name="De La Providencia I."/>
            <person name="Hainaut M."/>
            <person name="Kuo A."/>
            <person name="Kohler A."/>
            <person name="Murat C."/>
            <person name="Tang N."/>
            <person name="Roy S."/>
            <person name="Loubradou J."/>
            <person name="Henrissat B."/>
            <person name="Grigoriev I.V."/>
            <person name="Corradi N."/>
            <person name="Roux C."/>
            <person name="Martin F.M."/>
        </authorList>
    </citation>
    <scope>NUCLEOTIDE SEQUENCE [LARGE SCALE GENOMIC DNA]</scope>
    <source>
        <strain evidence="2 3">DAOM 194757</strain>
    </source>
</reference>
<dbReference type="OrthoDB" id="2437540at2759"/>
<proteinExistence type="predicted"/>